<reference evidence="3 4" key="2">
    <citation type="submission" date="2018-12" db="EMBL/GenBank/DDBJ databases">
        <title>Rhizobacter gummiphilus sp. nov., a rubber-degrading bacterium isolated from the soil of a botanical garden in Japan.</title>
        <authorList>
            <person name="Shunsuke S.S."/>
        </authorList>
    </citation>
    <scope>NUCLEOTIDE SEQUENCE [LARGE SCALE GENOMIC DNA]</scope>
    <source>
        <strain evidence="3 4">S-16</strain>
    </source>
</reference>
<evidence type="ECO:0000256" key="1">
    <source>
        <dbReference type="SAM" id="SignalP"/>
    </source>
</evidence>
<gene>
    <name evidence="3" type="ORF">DZC73_00990</name>
</gene>
<evidence type="ECO:0000313" key="4">
    <source>
        <dbReference type="Proteomes" id="UP000267464"/>
    </source>
</evidence>
<dbReference type="InterPro" id="IPR013424">
    <property type="entry name" value="Ice-binding_C"/>
</dbReference>
<feature type="domain" description="Ice-binding protein C-terminal" evidence="2">
    <location>
        <begin position="191"/>
        <end position="213"/>
    </location>
</feature>
<proteinExistence type="predicted"/>
<dbReference type="Gene3D" id="2.60.120.200">
    <property type="match status" value="1"/>
</dbReference>
<reference evidence="3 4" key="1">
    <citation type="submission" date="2018-08" db="EMBL/GenBank/DDBJ databases">
        <authorList>
            <person name="Khan S.A."/>
            <person name="Jeon C.O."/>
            <person name="Chun B.H."/>
            <person name="Jeong S.E."/>
        </authorList>
    </citation>
    <scope>NUCLEOTIDE SEQUENCE [LARGE SCALE GENOMIC DNA]</scope>
    <source>
        <strain evidence="3 4">S-16</strain>
    </source>
</reference>
<organism evidence="3 4">
    <name type="scientific">Piscinibacter terrae</name>
    <dbReference type="NCBI Taxonomy" id="2496871"/>
    <lineage>
        <taxon>Bacteria</taxon>
        <taxon>Pseudomonadati</taxon>
        <taxon>Pseudomonadota</taxon>
        <taxon>Betaproteobacteria</taxon>
        <taxon>Burkholderiales</taxon>
        <taxon>Sphaerotilaceae</taxon>
        <taxon>Piscinibacter</taxon>
    </lineage>
</organism>
<keyword evidence="1" id="KW-0732">Signal</keyword>
<feature type="signal peptide" evidence="1">
    <location>
        <begin position="1"/>
        <end position="21"/>
    </location>
</feature>
<comment type="caution">
    <text evidence="3">The sequence shown here is derived from an EMBL/GenBank/DDBJ whole genome shotgun (WGS) entry which is preliminary data.</text>
</comment>
<keyword evidence="4" id="KW-1185">Reference proteome</keyword>
<dbReference type="AlphaFoldDB" id="A0A3N7J4A4"/>
<dbReference type="Pfam" id="PF07589">
    <property type="entry name" value="PEP-CTERM"/>
    <property type="match status" value="1"/>
</dbReference>
<dbReference type="NCBIfam" id="NF038128">
    <property type="entry name" value="choice_anch_J"/>
    <property type="match status" value="1"/>
</dbReference>
<protein>
    <submittedName>
        <fullName evidence="3">PEP-CTERM sorting domain-containing protein</fullName>
    </submittedName>
</protein>
<dbReference type="Proteomes" id="UP000267464">
    <property type="component" value="Unassembled WGS sequence"/>
</dbReference>
<name>A0A3N7J4A4_9BURK</name>
<dbReference type="NCBIfam" id="TIGR02595">
    <property type="entry name" value="PEP_CTERM"/>
    <property type="match status" value="1"/>
</dbReference>
<evidence type="ECO:0000259" key="2">
    <source>
        <dbReference type="Pfam" id="PF07589"/>
    </source>
</evidence>
<dbReference type="EMBL" id="QUSW01000001">
    <property type="protein sequence ID" value="RQP25682.1"/>
    <property type="molecule type" value="Genomic_DNA"/>
</dbReference>
<accession>A0A3N7J4A4</accession>
<evidence type="ECO:0000313" key="3">
    <source>
        <dbReference type="EMBL" id="RQP25682.1"/>
    </source>
</evidence>
<dbReference type="RefSeq" id="WP_124538335.1">
    <property type="nucleotide sequence ID" value="NZ_QUSW01000001.1"/>
</dbReference>
<dbReference type="OrthoDB" id="8781670at2"/>
<feature type="chain" id="PRO_5018284509" evidence="1">
    <location>
        <begin position="22"/>
        <end position="216"/>
    </location>
</feature>
<sequence>MKIAKISAALALAGLASTSQAVNLLSEGFDDVSTLSGSGWVLANVSSPSSGTPWFQGDNTTAFSSQSGAANSYIASNYLAAPPGGFIDNFLITPYFSLASDVTLTFYARGDGSAGAGFSDTFAVLAGSTALGGSEMVTEVLAPTVATVDGWTQYTVTLSGVGGGGVGRFAFEYFGSADTSNYMGIDTVAVAVPEPETYALMALGLAALALRRRKSA</sequence>